<comment type="caution">
    <text evidence="2">The sequence shown here is derived from an EMBL/GenBank/DDBJ whole genome shotgun (WGS) entry which is preliminary data.</text>
</comment>
<gene>
    <name evidence="2" type="ORF">E3N88_01411</name>
</gene>
<dbReference type="InterPro" id="IPR001245">
    <property type="entry name" value="Ser-Thr/Tyr_kinase_cat_dom"/>
</dbReference>
<dbReference type="OrthoDB" id="676979at2759"/>
<sequence length="393" mass="44511">MHRVRFSRYFDTNTLTPKYDVYSFGVLMLEVLCGRKPKITNEGVEEDIDEVIDPHLKKQMDTLSLTLFSSIAYNCLNHEHVQRPTMDQIIKELEEEEHSKAADEGSSSSSLKIPLREIRRATNGFNKKCLVGSGGFAHVYKAKLQFLVTESVSSIEGKSKDEVPKEETTVLSRFRLSDIELATENFVETCCIGLDTNGIVYKAEVNHYGYNKRISVAVKRIIDGTVFINENKNGLAPIALQCFNDGTIERIIDPRLMEEMGEDVFTSNRSGPKKDSLEAFLKLACQCLGETVKRPTIEMAIMELEASITLSREKEERTNCVARMTHETKANKNDMCSKASKKGPCDKNRQENLMRQKQARKTCVIEVGKKDKCQSKAKKRQASNFIITKNRKS</sequence>
<dbReference type="PANTHER" id="PTHR27003:SF383">
    <property type="entry name" value="TYROSINE-PROTEIN KINASE, NON-RECEPTOR JAK_TYK2-RELATED"/>
    <property type="match status" value="1"/>
</dbReference>
<dbReference type="GO" id="GO:0009506">
    <property type="term" value="C:plasmodesma"/>
    <property type="evidence" value="ECO:0007669"/>
    <property type="project" value="TreeGrafter"/>
</dbReference>
<organism evidence="2 3">
    <name type="scientific">Mikania micrantha</name>
    <name type="common">bitter vine</name>
    <dbReference type="NCBI Taxonomy" id="192012"/>
    <lineage>
        <taxon>Eukaryota</taxon>
        <taxon>Viridiplantae</taxon>
        <taxon>Streptophyta</taxon>
        <taxon>Embryophyta</taxon>
        <taxon>Tracheophyta</taxon>
        <taxon>Spermatophyta</taxon>
        <taxon>Magnoliopsida</taxon>
        <taxon>eudicotyledons</taxon>
        <taxon>Gunneridae</taxon>
        <taxon>Pentapetalae</taxon>
        <taxon>asterids</taxon>
        <taxon>campanulids</taxon>
        <taxon>Asterales</taxon>
        <taxon>Asteraceae</taxon>
        <taxon>Asteroideae</taxon>
        <taxon>Heliantheae alliance</taxon>
        <taxon>Eupatorieae</taxon>
        <taxon>Mikania</taxon>
    </lineage>
</organism>
<proteinExistence type="predicted"/>
<dbReference type="GO" id="GO:0005886">
    <property type="term" value="C:plasma membrane"/>
    <property type="evidence" value="ECO:0007669"/>
    <property type="project" value="TreeGrafter"/>
</dbReference>
<dbReference type="EMBL" id="SZYD01000001">
    <property type="protein sequence ID" value="KAD7478275.1"/>
    <property type="molecule type" value="Genomic_DNA"/>
</dbReference>
<dbReference type="InterPro" id="IPR045272">
    <property type="entry name" value="ANXUR1/2-like"/>
</dbReference>
<evidence type="ECO:0000313" key="2">
    <source>
        <dbReference type="EMBL" id="KAD7478275.1"/>
    </source>
</evidence>
<evidence type="ECO:0000259" key="1">
    <source>
        <dbReference type="Pfam" id="PF07714"/>
    </source>
</evidence>
<feature type="domain" description="Serine-threonine/tyrosine-protein kinase catalytic" evidence="1">
    <location>
        <begin position="11"/>
        <end position="93"/>
    </location>
</feature>
<dbReference type="PANTHER" id="PTHR27003">
    <property type="entry name" value="OS07G0166700 PROTEIN"/>
    <property type="match status" value="1"/>
</dbReference>
<dbReference type="GO" id="GO:0004714">
    <property type="term" value="F:transmembrane receptor protein tyrosine kinase activity"/>
    <property type="evidence" value="ECO:0007669"/>
    <property type="project" value="InterPro"/>
</dbReference>
<dbReference type="Pfam" id="PF07714">
    <property type="entry name" value="PK_Tyr_Ser-Thr"/>
    <property type="match status" value="1"/>
</dbReference>
<evidence type="ECO:0000313" key="3">
    <source>
        <dbReference type="Proteomes" id="UP000326396"/>
    </source>
</evidence>
<dbReference type="InterPro" id="IPR011009">
    <property type="entry name" value="Kinase-like_dom_sf"/>
</dbReference>
<accession>A0A5N6Q0W2</accession>
<protein>
    <recommendedName>
        <fullName evidence="1">Serine-threonine/tyrosine-protein kinase catalytic domain-containing protein</fullName>
    </recommendedName>
</protein>
<reference evidence="2 3" key="1">
    <citation type="submission" date="2019-05" db="EMBL/GenBank/DDBJ databases">
        <title>Mikania micrantha, genome provides insights into the molecular mechanism of rapid growth.</title>
        <authorList>
            <person name="Liu B."/>
        </authorList>
    </citation>
    <scope>NUCLEOTIDE SEQUENCE [LARGE SCALE GENOMIC DNA]</scope>
    <source>
        <strain evidence="2">NLD-2019</strain>
        <tissue evidence="2">Leaf</tissue>
    </source>
</reference>
<dbReference type="AlphaFoldDB" id="A0A5N6Q0W2"/>
<dbReference type="Gene3D" id="1.10.510.10">
    <property type="entry name" value="Transferase(Phosphotransferase) domain 1"/>
    <property type="match status" value="1"/>
</dbReference>
<name>A0A5N6Q0W2_9ASTR</name>
<keyword evidence="3" id="KW-1185">Reference proteome</keyword>
<dbReference type="SUPFAM" id="SSF56112">
    <property type="entry name" value="Protein kinase-like (PK-like)"/>
    <property type="match status" value="1"/>
</dbReference>
<dbReference type="Gene3D" id="3.30.200.20">
    <property type="entry name" value="Phosphorylase Kinase, domain 1"/>
    <property type="match status" value="2"/>
</dbReference>
<dbReference type="Proteomes" id="UP000326396">
    <property type="component" value="Linkage Group LG1"/>
</dbReference>